<accession>A0A0G4P6Q1</accession>
<protein>
    <submittedName>
        <fullName evidence="2">Str. FM013</fullName>
    </submittedName>
</protein>
<reference evidence="2 3" key="1">
    <citation type="journal article" date="2014" name="Nat. Commun.">
        <title>Multiple recent horizontal transfers of a large genomic region in cheese making fungi.</title>
        <authorList>
            <person name="Cheeseman K."/>
            <person name="Ropars J."/>
            <person name="Renault P."/>
            <person name="Dupont J."/>
            <person name="Gouzy J."/>
            <person name="Branca A."/>
            <person name="Abraham A.L."/>
            <person name="Ceppi M."/>
            <person name="Conseiller E."/>
            <person name="Debuchy R."/>
            <person name="Malagnac F."/>
            <person name="Goarin A."/>
            <person name="Silar P."/>
            <person name="Lacoste S."/>
            <person name="Sallet E."/>
            <person name="Bensimon A."/>
            <person name="Giraud T."/>
            <person name="Brygoo Y."/>
        </authorList>
    </citation>
    <scope>NUCLEOTIDE SEQUENCE [LARGE SCALE GENOMIC DNA]</scope>
    <source>
        <strain evidence="3">FM 013</strain>
    </source>
</reference>
<dbReference type="EMBL" id="HG793139">
    <property type="protein sequence ID" value="CRL22007.1"/>
    <property type="molecule type" value="Genomic_DNA"/>
</dbReference>
<gene>
    <name evidence="2" type="ORF">PCAMFM013_S006g000547</name>
</gene>
<name>A0A0G4P6Q1_PENC3</name>
<proteinExistence type="predicted"/>
<feature type="chain" id="PRO_5005195288" evidence="1">
    <location>
        <begin position="21"/>
        <end position="120"/>
    </location>
</feature>
<organism evidence="2 3">
    <name type="scientific">Penicillium camemberti (strain FM 013)</name>
    <dbReference type="NCBI Taxonomy" id="1429867"/>
    <lineage>
        <taxon>Eukaryota</taxon>
        <taxon>Fungi</taxon>
        <taxon>Dikarya</taxon>
        <taxon>Ascomycota</taxon>
        <taxon>Pezizomycotina</taxon>
        <taxon>Eurotiomycetes</taxon>
        <taxon>Eurotiomycetidae</taxon>
        <taxon>Eurotiales</taxon>
        <taxon>Aspergillaceae</taxon>
        <taxon>Penicillium</taxon>
    </lineage>
</organism>
<feature type="signal peptide" evidence="1">
    <location>
        <begin position="1"/>
        <end position="20"/>
    </location>
</feature>
<dbReference type="Proteomes" id="UP000053732">
    <property type="component" value="Unassembled WGS sequence"/>
</dbReference>
<sequence length="120" mass="13139">MKVFTPIFVLMAFATSQAIAAPIAEAADLETRADYCVDIEVCHGYNFEGGCYQECKKPGEPYDIRNEYQKNAGSFKIGTPGYNCAIGSTNGITDPVDYPGTGRFQGDWINNIDGYQCTKV</sequence>
<evidence type="ECO:0000313" key="2">
    <source>
        <dbReference type="EMBL" id="CRL22007.1"/>
    </source>
</evidence>
<evidence type="ECO:0000313" key="3">
    <source>
        <dbReference type="Proteomes" id="UP000053732"/>
    </source>
</evidence>
<evidence type="ECO:0000256" key="1">
    <source>
        <dbReference type="SAM" id="SignalP"/>
    </source>
</evidence>
<dbReference type="AlphaFoldDB" id="A0A0G4P6Q1"/>
<keyword evidence="3" id="KW-1185">Reference proteome</keyword>
<keyword evidence="1" id="KW-0732">Signal</keyword>